<protein>
    <recommendedName>
        <fullName evidence="9">Transcription-repair-coupling factor</fullName>
        <shortName evidence="9">TRCF</shortName>
        <ecNumber evidence="9">3.6.4.-</ecNumber>
    </recommendedName>
</protein>
<dbReference type="PANTHER" id="PTHR47964:SF1">
    <property type="entry name" value="ATP-DEPENDENT DNA HELICASE HOMOLOG RECG, CHLOROPLASTIC"/>
    <property type="match status" value="1"/>
</dbReference>
<dbReference type="Pfam" id="PF17757">
    <property type="entry name" value="UvrB_inter"/>
    <property type="match status" value="1"/>
</dbReference>
<dbReference type="AlphaFoldDB" id="A0A7W9ETJ7"/>
<dbReference type="GO" id="GO:0005524">
    <property type="term" value="F:ATP binding"/>
    <property type="evidence" value="ECO:0007669"/>
    <property type="project" value="UniProtKB-UniRule"/>
</dbReference>
<dbReference type="InterPro" id="IPR004576">
    <property type="entry name" value="Mfd"/>
</dbReference>
<dbReference type="HAMAP" id="MF_00969">
    <property type="entry name" value="TRCF"/>
    <property type="match status" value="1"/>
</dbReference>
<name>A0A7W9ETJ7_9SPHN</name>
<dbReference type="Proteomes" id="UP000537161">
    <property type="component" value="Unassembled WGS sequence"/>
</dbReference>
<dbReference type="InterPro" id="IPR003711">
    <property type="entry name" value="CarD-like/TRCF_RID"/>
</dbReference>
<dbReference type="InterPro" id="IPR047112">
    <property type="entry name" value="RecG/Mfd"/>
</dbReference>
<evidence type="ECO:0000313" key="14">
    <source>
        <dbReference type="Proteomes" id="UP000537161"/>
    </source>
</evidence>
<dbReference type="Gene3D" id="3.30.2060.10">
    <property type="entry name" value="Penicillin-binding protein 1b domain"/>
    <property type="match status" value="1"/>
</dbReference>
<keyword evidence="1 9" id="KW-0963">Cytoplasm</keyword>
<dbReference type="SMART" id="SM00490">
    <property type="entry name" value="HELICc"/>
    <property type="match status" value="1"/>
</dbReference>
<evidence type="ECO:0000256" key="5">
    <source>
        <dbReference type="ARBA" id="ARBA00022806"/>
    </source>
</evidence>
<accession>A0A7W9ETJ7</accession>
<dbReference type="SUPFAM" id="SSF141259">
    <property type="entry name" value="CarD-like"/>
    <property type="match status" value="1"/>
</dbReference>
<feature type="domain" description="Helicase ATP-binding" evidence="11">
    <location>
        <begin position="657"/>
        <end position="818"/>
    </location>
</feature>
<dbReference type="GO" id="GO:0016787">
    <property type="term" value="F:hydrolase activity"/>
    <property type="evidence" value="ECO:0007669"/>
    <property type="project" value="UniProtKB-KW"/>
</dbReference>
<evidence type="ECO:0000256" key="4">
    <source>
        <dbReference type="ARBA" id="ARBA00022801"/>
    </source>
</evidence>
<dbReference type="GO" id="GO:0003678">
    <property type="term" value="F:DNA helicase activity"/>
    <property type="evidence" value="ECO:0007669"/>
    <property type="project" value="TreeGrafter"/>
</dbReference>
<dbReference type="PROSITE" id="PS51192">
    <property type="entry name" value="HELICASE_ATP_BIND_1"/>
    <property type="match status" value="1"/>
</dbReference>
<evidence type="ECO:0000256" key="9">
    <source>
        <dbReference type="HAMAP-Rule" id="MF_00969"/>
    </source>
</evidence>
<comment type="caution">
    <text evidence="13">The sequence shown here is derived from an EMBL/GenBank/DDBJ whole genome shotgun (WGS) entry which is preliminary data.</text>
</comment>
<reference evidence="13 14" key="1">
    <citation type="submission" date="2020-08" db="EMBL/GenBank/DDBJ databases">
        <title>Genomic Encyclopedia of Type Strains, Phase IV (KMG-IV): sequencing the most valuable type-strain genomes for metagenomic binning, comparative biology and taxonomic classification.</title>
        <authorList>
            <person name="Goeker M."/>
        </authorList>
    </citation>
    <scope>NUCLEOTIDE SEQUENCE [LARGE SCALE GENOMIC DNA]</scope>
    <source>
        <strain evidence="13 14">DSM 27163</strain>
    </source>
</reference>
<dbReference type="InterPro" id="IPR014001">
    <property type="entry name" value="Helicase_ATP-bd"/>
</dbReference>
<dbReference type="SMART" id="SM00982">
    <property type="entry name" value="TRCF"/>
    <property type="match status" value="1"/>
</dbReference>
<dbReference type="InterPro" id="IPR036101">
    <property type="entry name" value="CarD-like/TRCF_RID_sf"/>
</dbReference>
<dbReference type="SUPFAM" id="SSF52540">
    <property type="entry name" value="P-loop containing nucleoside triphosphate hydrolases"/>
    <property type="match status" value="4"/>
</dbReference>
<dbReference type="GO" id="GO:0006355">
    <property type="term" value="P:regulation of DNA-templated transcription"/>
    <property type="evidence" value="ECO:0007669"/>
    <property type="project" value="UniProtKB-UniRule"/>
</dbReference>
<proteinExistence type="inferred from homology"/>
<dbReference type="Gene3D" id="2.40.10.170">
    <property type="match status" value="1"/>
</dbReference>
<keyword evidence="7 9" id="KW-0238">DNA-binding</keyword>
<keyword evidence="8 9" id="KW-0234">DNA repair</keyword>
<dbReference type="InterPro" id="IPR027417">
    <property type="entry name" value="P-loop_NTPase"/>
</dbReference>
<dbReference type="CDD" id="cd17991">
    <property type="entry name" value="DEXHc_TRCF"/>
    <property type="match status" value="1"/>
</dbReference>
<keyword evidence="6 9" id="KW-0067">ATP-binding</keyword>
<evidence type="ECO:0000256" key="1">
    <source>
        <dbReference type="ARBA" id="ARBA00022490"/>
    </source>
</evidence>
<keyword evidence="2 9" id="KW-0547">Nucleotide-binding</keyword>
<dbReference type="Pfam" id="PF02559">
    <property type="entry name" value="CarD_TRCF_RID"/>
    <property type="match status" value="1"/>
</dbReference>
<gene>
    <name evidence="9" type="primary">mfd</name>
    <name evidence="13" type="ORF">FHR21_003483</name>
</gene>
<dbReference type="SMART" id="SM01058">
    <property type="entry name" value="CarD_TRCF"/>
    <property type="match status" value="1"/>
</dbReference>
<keyword evidence="3 9" id="KW-0227">DNA damage</keyword>
<comment type="similarity">
    <text evidence="9">In the C-terminal section; belongs to the helicase family. RecG subfamily.</text>
</comment>
<comment type="similarity">
    <text evidence="9">In the N-terminal section; belongs to the UvrB family.</text>
</comment>
<evidence type="ECO:0000259" key="12">
    <source>
        <dbReference type="PROSITE" id="PS51194"/>
    </source>
</evidence>
<dbReference type="EMBL" id="JACIJH010000014">
    <property type="protein sequence ID" value="MBB5708106.1"/>
    <property type="molecule type" value="Genomic_DNA"/>
</dbReference>
<dbReference type="GO" id="GO:0005737">
    <property type="term" value="C:cytoplasm"/>
    <property type="evidence" value="ECO:0007669"/>
    <property type="project" value="UniProtKB-SubCell"/>
</dbReference>
<dbReference type="SUPFAM" id="SSF143517">
    <property type="entry name" value="TRCF domain-like"/>
    <property type="match status" value="1"/>
</dbReference>
<dbReference type="InterPro" id="IPR037235">
    <property type="entry name" value="TRCF-like_C_D7"/>
</dbReference>
<dbReference type="Gene3D" id="3.40.50.11180">
    <property type="match status" value="1"/>
</dbReference>
<comment type="function">
    <text evidence="9">Couples transcription and DNA repair by recognizing RNA polymerase (RNAP) stalled at DNA lesions. Mediates ATP-dependent release of RNAP and its truncated transcript from the DNA, and recruitment of nucleotide excision repair machinery to the damaged site.</text>
</comment>
<dbReference type="Gene3D" id="3.40.50.300">
    <property type="entry name" value="P-loop containing nucleotide triphosphate hydrolases"/>
    <property type="match status" value="2"/>
</dbReference>
<dbReference type="SMART" id="SM00487">
    <property type="entry name" value="DEXDc"/>
    <property type="match status" value="1"/>
</dbReference>
<dbReference type="Pfam" id="PF00270">
    <property type="entry name" value="DEAD"/>
    <property type="match status" value="1"/>
</dbReference>
<evidence type="ECO:0000256" key="3">
    <source>
        <dbReference type="ARBA" id="ARBA00022763"/>
    </source>
</evidence>
<keyword evidence="5 13" id="KW-0347">Helicase</keyword>
<evidence type="ECO:0000256" key="8">
    <source>
        <dbReference type="ARBA" id="ARBA00023204"/>
    </source>
</evidence>
<dbReference type="GO" id="GO:0000716">
    <property type="term" value="P:transcription-coupled nucleotide-excision repair, DNA damage recognition"/>
    <property type="evidence" value="ECO:0007669"/>
    <property type="project" value="UniProtKB-UniRule"/>
</dbReference>
<feature type="region of interest" description="Disordered" evidence="10">
    <location>
        <begin position="435"/>
        <end position="465"/>
    </location>
</feature>
<evidence type="ECO:0000259" key="11">
    <source>
        <dbReference type="PROSITE" id="PS51192"/>
    </source>
</evidence>
<comment type="subcellular location">
    <subcellularLocation>
        <location evidence="9">Cytoplasm</location>
    </subcellularLocation>
</comment>
<sequence>MTRTAADIFAAIGSAAAPLTLARAADGFLPLLLADLARTSDRRLVYVATDDAAMQAVADAAPFFAPDLIVHRFPAWDCLPYDRAGPSMRISADRLATLSALQAPAKRGELILTTVAAITQRTLTPFRIRQLATTLAAGQRIDRDALAELLVASGFNRVDTVADQGEFAVRGGIVDLFPAGEETGLRVDFFGDEIESIRRFDPADQRSLGPAKALSLLPAAETLLDEATIKRFRTRYREMFGAQATGDPLYQAVSEGRRQAGMDHWLPLFEERLATLFDHIDAATPVLRGHRTDATAETRFDAIRDYHANRVAAEQEQAGSYRPLAPEALYLTEAEWTEAEAARPMHVVTPFDVPEAAAVLDLETFAARDFTPERTADLNVYDKVADHLSDERRKGRRTIIASYSAGARERLAGLLKEHGVDGLAQVETWQEALGSSSPLPLAGGVGGGPVDKPTTETRPPLAPPASGRGTGVALIVLPLDHGFASDAISLLTEQDILGERLVRRQKRRKSADAFLAELATLSVGDLVVHLDHGIGRYEGLTSIPVGSSPHDCVALTYAGGDKLYVPVENLDVLSRYGGESEGVALDRLGGEAWQRRKARMKERIREIAGELLSTAAQRALRPGEMLAQDAAYPAFADRFPYQETDDQDRAIGDVLADMASGRPMDRLVCGDVGFGKTEVALRAAFVAAMAGVQVAVVCPTTLLARQHYTNFVERFKGFPINIGRLSRLVPTAEATRTRDGLASGQIDIVVGTHAVFAKAVEFQRLGLVVVDEEQRFGVVHKERLKQLKADVHVLTLTATPIPRTLQMAMSGLRELSVIQTPPVDRLAVRTYVAPWDPVVIREALLREHDRGGQSFFVTPRIKDLPDIEEFLRTRVPEVKYVVAHGQMAPGEVEERMSAFYDRKYDVLVSTTIVESGLDIPSANTLVVHRADRFGLAQLYQLRGRVGRSKTRAYAYLTTPDHGGITDTAEKRLKLLGDLDTLGAGFQLASHDLDIRGAGNLVGDEQSGHIREVGFELYQSMLEEAILVAKAEGAGVAPPREALSPVITVDAPILIPEDYVPDLPLRMALYRRLNEAEDRAGLDGFAAEMIDRFGPLPPETANLIQLMEIKANAKAAGIAKLDVGTKGALVSFHGDEFANVPGLIAYVERLKGRARIRPDNRLSVSGDWASAGARLNGALQLSKGLGKLARQKG</sequence>
<evidence type="ECO:0000256" key="6">
    <source>
        <dbReference type="ARBA" id="ARBA00022840"/>
    </source>
</evidence>
<dbReference type="InterPro" id="IPR005118">
    <property type="entry name" value="TRCF_C"/>
</dbReference>
<keyword evidence="14" id="KW-1185">Reference proteome</keyword>
<evidence type="ECO:0000256" key="10">
    <source>
        <dbReference type="SAM" id="MobiDB-lite"/>
    </source>
</evidence>
<evidence type="ECO:0000256" key="7">
    <source>
        <dbReference type="ARBA" id="ARBA00023125"/>
    </source>
</evidence>
<dbReference type="EC" id="3.6.4.-" evidence="9"/>
<dbReference type="PANTHER" id="PTHR47964">
    <property type="entry name" value="ATP-DEPENDENT DNA HELICASE HOMOLOG RECG, CHLOROPLASTIC"/>
    <property type="match status" value="1"/>
</dbReference>
<evidence type="ECO:0000256" key="2">
    <source>
        <dbReference type="ARBA" id="ARBA00022741"/>
    </source>
</evidence>
<organism evidence="13 14">
    <name type="scientific">Sphingopyxis panaciterrulae</name>
    <dbReference type="NCBI Taxonomy" id="462372"/>
    <lineage>
        <taxon>Bacteria</taxon>
        <taxon>Pseudomonadati</taxon>
        <taxon>Pseudomonadota</taxon>
        <taxon>Alphaproteobacteria</taxon>
        <taxon>Sphingomonadales</taxon>
        <taxon>Sphingomonadaceae</taxon>
        <taxon>Sphingopyxis</taxon>
    </lineage>
</organism>
<feature type="domain" description="Helicase C-terminal" evidence="12">
    <location>
        <begin position="839"/>
        <end position="993"/>
    </location>
</feature>
<dbReference type="InterPro" id="IPR001650">
    <property type="entry name" value="Helicase_C-like"/>
</dbReference>
<dbReference type="Pfam" id="PF03461">
    <property type="entry name" value="TRCF"/>
    <property type="match status" value="1"/>
</dbReference>
<dbReference type="GO" id="GO:0003684">
    <property type="term" value="F:damaged DNA binding"/>
    <property type="evidence" value="ECO:0007669"/>
    <property type="project" value="InterPro"/>
</dbReference>
<dbReference type="InterPro" id="IPR011545">
    <property type="entry name" value="DEAD/DEAH_box_helicase_dom"/>
</dbReference>
<keyword evidence="4 9" id="KW-0378">Hydrolase</keyword>
<dbReference type="Gene3D" id="3.90.1150.50">
    <property type="entry name" value="Transcription-repair-coupling factor, D7 domain"/>
    <property type="match status" value="1"/>
</dbReference>
<dbReference type="NCBIfam" id="TIGR00580">
    <property type="entry name" value="mfd"/>
    <property type="match status" value="1"/>
</dbReference>
<evidence type="ECO:0000313" key="13">
    <source>
        <dbReference type="EMBL" id="MBB5708106.1"/>
    </source>
</evidence>
<dbReference type="RefSeq" id="WP_184100547.1">
    <property type="nucleotide sequence ID" value="NZ_JACIJH010000014.1"/>
</dbReference>
<dbReference type="PROSITE" id="PS51194">
    <property type="entry name" value="HELICASE_CTER"/>
    <property type="match status" value="1"/>
</dbReference>
<dbReference type="Pfam" id="PF00271">
    <property type="entry name" value="Helicase_C"/>
    <property type="match status" value="1"/>
</dbReference>
<dbReference type="InterPro" id="IPR041471">
    <property type="entry name" value="UvrB_inter"/>
</dbReference>